<dbReference type="InterPro" id="IPR050879">
    <property type="entry name" value="Acyltransferase_3"/>
</dbReference>
<dbReference type="OrthoDB" id="92766at2759"/>
<proteinExistence type="predicted"/>
<evidence type="ECO:0000259" key="2">
    <source>
        <dbReference type="Pfam" id="PF01757"/>
    </source>
</evidence>
<feature type="domain" description="Acyltransferase 3" evidence="2">
    <location>
        <begin position="13"/>
        <end position="162"/>
    </location>
</feature>
<dbReference type="EMBL" id="KN549513">
    <property type="protein sequence ID" value="KHJ97130.1"/>
    <property type="molecule type" value="Genomic_DNA"/>
</dbReference>
<dbReference type="Proteomes" id="UP000053660">
    <property type="component" value="Unassembled WGS sequence"/>
</dbReference>
<evidence type="ECO:0000256" key="1">
    <source>
        <dbReference type="SAM" id="Phobius"/>
    </source>
</evidence>
<accession>A0A0B1TP52</accession>
<protein>
    <recommendedName>
        <fullName evidence="2">Acyltransferase 3 domain-containing protein</fullName>
    </recommendedName>
</protein>
<keyword evidence="4" id="KW-1185">Reference proteome</keyword>
<dbReference type="GO" id="GO:0016020">
    <property type="term" value="C:membrane"/>
    <property type="evidence" value="ECO:0007669"/>
    <property type="project" value="TreeGrafter"/>
</dbReference>
<dbReference type="AlphaFoldDB" id="A0A0B1TP52"/>
<feature type="transmembrane region" description="Helical" evidence="1">
    <location>
        <begin position="127"/>
        <end position="150"/>
    </location>
</feature>
<evidence type="ECO:0000313" key="4">
    <source>
        <dbReference type="Proteomes" id="UP000053660"/>
    </source>
</evidence>
<organism evidence="3 4">
    <name type="scientific">Oesophagostomum dentatum</name>
    <name type="common">Nodular worm</name>
    <dbReference type="NCBI Taxonomy" id="61180"/>
    <lineage>
        <taxon>Eukaryota</taxon>
        <taxon>Metazoa</taxon>
        <taxon>Ecdysozoa</taxon>
        <taxon>Nematoda</taxon>
        <taxon>Chromadorea</taxon>
        <taxon>Rhabditida</taxon>
        <taxon>Rhabditina</taxon>
        <taxon>Rhabditomorpha</taxon>
        <taxon>Strongyloidea</taxon>
        <taxon>Strongylidae</taxon>
        <taxon>Oesophagostomum</taxon>
    </lineage>
</organism>
<keyword evidence="1" id="KW-0472">Membrane</keyword>
<dbReference type="GO" id="GO:0000271">
    <property type="term" value="P:polysaccharide biosynthetic process"/>
    <property type="evidence" value="ECO:0007669"/>
    <property type="project" value="TreeGrafter"/>
</dbReference>
<reference evidence="3 4" key="1">
    <citation type="submission" date="2014-03" db="EMBL/GenBank/DDBJ databases">
        <title>Draft genome of the hookworm Oesophagostomum dentatum.</title>
        <authorList>
            <person name="Mitreva M."/>
        </authorList>
    </citation>
    <scope>NUCLEOTIDE SEQUENCE [LARGE SCALE GENOMIC DNA]</scope>
    <source>
        <strain evidence="3 4">OD-Hann</strain>
    </source>
</reference>
<name>A0A0B1TP52_OESDE</name>
<dbReference type="PANTHER" id="PTHR23028">
    <property type="entry name" value="ACETYLTRANSFERASE"/>
    <property type="match status" value="1"/>
</dbReference>
<evidence type="ECO:0000313" key="3">
    <source>
        <dbReference type="EMBL" id="KHJ97130.1"/>
    </source>
</evidence>
<dbReference type="InterPro" id="IPR002656">
    <property type="entry name" value="Acyl_transf_3_dom"/>
</dbReference>
<keyword evidence="1" id="KW-1133">Transmembrane helix</keyword>
<feature type="transmembrane region" description="Helical" evidence="1">
    <location>
        <begin position="57"/>
        <end position="75"/>
    </location>
</feature>
<dbReference type="Pfam" id="PF01757">
    <property type="entry name" value="Acyl_transf_3"/>
    <property type="match status" value="1"/>
</dbReference>
<keyword evidence="1" id="KW-0812">Transmembrane</keyword>
<sequence>MTYKRQDIQGLRGFFVISGYLIAMVLRKNEHLDALAIRNFYYKSDHMKGAFFRMKRILPLYYLVIILIMIAILMYPHHMYDAVNSDSSLKSIALISNLKNKDMDLEYTQLQFSSENFLLQLNRAEDLFAHTWSLSVEMQFYLLVPIVFLLQNFVTEWRKTFFIGELALGKQKMPARLII</sequence>
<gene>
    <name evidence="3" type="ORF">OESDEN_02907</name>
</gene>
<dbReference type="GO" id="GO:0016747">
    <property type="term" value="F:acyltransferase activity, transferring groups other than amino-acyl groups"/>
    <property type="evidence" value="ECO:0007669"/>
    <property type="project" value="InterPro"/>
</dbReference>
<dbReference type="PANTHER" id="PTHR23028:SF127">
    <property type="entry name" value="ACYL_TRANSF_3 DOMAIN-CONTAINING PROTEIN-RELATED"/>
    <property type="match status" value="1"/>
</dbReference>